<evidence type="ECO:0000313" key="3">
    <source>
        <dbReference type="Proteomes" id="UP001206128"/>
    </source>
</evidence>
<proteinExistence type="inferred from homology"/>
<dbReference type="PANTHER" id="PTHR30344:SF1">
    <property type="entry name" value="6-PHOSPHOGLUCONOLACTONASE"/>
    <property type="match status" value="1"/>
</dbReference>
<evidence type="ECO:0000256" key="1">
    <source>
        <dbReference type="ARBA" id="ARBA00005564"/>
    </source>
</evidence>
<keyword evidence="3" id="KW-1185">Reference proteome</keyword>
<dbReference type="Proteomes" id="UP001206128">
    <property type="component" value="Unassembled WGS sequence"/>
</dbReference>
<organism evidence="2 3">
    <name type="scientific">Goodfellowiella coeruleoviolacea</name>
    <dbReference type="NCBI Taxonomy" id="334858"/>
    <lineage>
        <taxon>Bacteria</taxon>
        <taxon>Bacillati</taxon>
        <taxon>Actinomycetota</taxon>
        <taxon>Actinomycetes</taxon>
        <taxon>Pseudonocardiales</taxon>
        <taxon>Pseudonocardiaceae</taxon>
        <taxon>Goodfellowiella</taxon>
    </lineage>
</organism>
<gene>
    <name evidence="2" type="ORF">LX83_000946</name>
</gene>
<dbReference type="InterPro" id="IPR011048">
    <property type="entry name" value="Haem_d1_sf"/>
</dbReference>
<dbReference type="RefSeq" id="WP_253767437.1">
    <property type="nucleotide sequence ID" value="NZ_JAMTCK010000002.1"/>
</dbReference>
<dbReference type="PANTHER" id="PTHR30344">
    <property type="entry name" value="6-PHOSPHOGLUCONOLACTONASE-RELATED"/>
    <property type="match status" value="1"/>
</dbReference>
<dbReference type="SUPFAM" id="SSF51004">
    <property type="entry name" value="C-terminal (heme d1) domain of cytochrome cd1-nitrite reductase"/>
    <property type="match status" value="1"/>
</dbReference>
<dbReference type="EMBL" id="JAMTCK010000002">
    <property type="protein sequence ID" value="MCP2164106.1"/>
    <property type="molecule type" value="Genomic_DNA"/>
</dbReference>
<comment type="similarity">
    <text evidence="1">Belongs to the cycloisomerase 2 family.</text>
</comment>
<dbReference type="InterPro" id="IPR050282">
    <property type="entry name" value="Cycloisomerase_2"/>
</dbReference>
<reference evidence="2" key="1">
    <citation type="submission" date="2022-06" db="EMBL/GenBank/DDBJ databases">
        <title>Genomic Encyclopedia of Archaeal and Bacterial Type Strains, Phase II (KMG-II): from individual species to whole genera.</title>
        <authorList>
            <person name="Goeker M."/>
        </authorList>
    </citation>
    <scope>NUCLEOTIDE SEQUENCE</scope>
    <source>
        <strain evidence="2">DSM 43935</strain>
    </source>
</reference>
<dbReference type="InterPro" id="IPR015943">
    <property type="entry name" value="WD40/YVTN_repeat-like_dom_sf"/>
</dbReference>
<comment type="caution">
    <text evidence="2">The sequence shown here is derived from an EMBL/GenBank/DDBJ whole genome shotgun (WGS) entry which is preliminary data.</text>
</comment>
<evidence type="ECO:0000313" key="2">
    <source>
        <dbReference type="EMBL" id="MCP2164106.1"/>
    </source>
</evidence>
<dbReference type="AlphaFoldDB" id="A0AAE3KDI4"/>
<dbReference type="GO" id="GO:0017057">
    <property type="term" value="F:6-phosphogluconolactonase activity"/>
    <property type="evidence" value="ECO:0007669"/>
    <property type="project" value="TreeGrafter"/>
</dbReference>
<accession>A0AAE3KDI4</accession>
<protein>
    <submittedName>
        <fullName evidence="2">6-phosphogluconolactonase, cycloisomerase 2 family</fullName>
    </submittedName>
</protein>
<name>A0AAE3KDI4_9PSEU</name>
<dbReference type="Pfam" id="PF10282">
    <property type="entry name" value="Lactonase"/>
    <property type="match status" value="1"/>
</dbReference>
<dbReference type="Gene3D" id="2.130.10.10">
    <property type="entry name" value="YVTN repeat-like/Quinoprotein amine dehydrogenase"/>
    <property type="match status" value="1"/>
</dbReference>
<dbReference type="GO" id="GO:0005829">
    <property type="term" value="C:cytosol"/>
    <property type="evidence" value="ECO:0007669"/>
    <property type="project" value="TreeGrafter"/>
</dbReference>
<dbReference type="InterPro" id="IPR019405">
    <property type="entry name" value="Lactonase_7-beta_prop"/>
</dbReference>
<sequence length="377" mass="39538">MTVSPVTEGAAAQVRGAEEVNPGQLVRHAFVGGYAGTETPSQGVSWAGVDPDTGALTVLGTLAEVPNPFHLALSEDGSVLYAASNVVEGRVHALKVAEDGSLSRLGSAASQGSGTVHLTVHPDGRYLLAANHDSGTVVVHPVDADGGVGEVVHSVRHLGAGPDPLAQQGPHPHMVVVDPTGERVLVPDKGTDSVHVHRFDRESGELTPHSQVHIGSGVGPRHLVFHPSGRFLYLVNELSSTVTVCGYDVATGALWTLESTSTVPPGTDMWNAASAIRLSADGQFLYAANRGHESVVTFAVEDSGRRLRRVTTQRVTEQPGINALPWDLVLDPTDRLMYVVNQLAGAVAAFRVDRGTGLLERVGEPVAVPTPACIVLR</sequence>